<dbReference type="PaxDb" id="3708-A0A078J2B3"/>
<dbReference type="EMBL" id="LK033810">
    <property type="protein sequence ID" value="CDY59840.1"/>
    <property type="molecule type" value="Genomic_DNA"/>
</dbReference>
<protein>
    <submittedName>
        <fullName evidence="1">BnaC03g75590D protein</fullName>
    </submittedName>
</protein>
<gene>
    <name evidence="1" type="primary">BnaC03g75590D</name>
    <name evidence="1" type="ORF">GSBRNA2T00027777001</name>
</gene>
<proteinExistence type="predicted"/>
<name>A0A078J2B3_BRANA</name>
<dbReference type="AlphaFoldDB" id="A0A078J2B3"/>
<dbReference type="Gramene" id="CDY59840">
    <property type="protein sequence ID" value="CDY59840"/>
    <property type="gene ID" value="GSBRNA2T00027777001"/>
</dbReference>
<sequence>MLVCLILGHVEIRKKKTHCSKVFVEFRSEELLVLSPTASGTMCETIDEKKRKKDEKAREKALKKLKALDKAKKLEELKVTSLPLSL</sequence>
<feature type="non-terminal residue" evidence="1">
    <location>
        <position position="86"/>
    </location>
</feature>
<accession>A0A078J2B3</accession>
<reference evidence="1 2" key="1">
    <citation type="journal article" date="2014" name="Science">
        <title>Plant genetics. Early allopolyploid evolution in the post-Neolithic Brassica napus oilseed genome.</title>
        <authorList>
            <person name="Chalhoub B."/>
            <person name="Denoeud F."/>
            <person name="Liu S."/>
            <person name="Parkin I.A."/>
            <person name="Tang H."/>
            <person name="Wang X."/>
            <person name="Chiquet J."/>
            <person name="Belcram H."/>
            <person name="Tong C."/>
            <person name="Samans B."/>
            <person name="Correa M."/>
            <person name="Da Silva C."/>
            <person name="Just J."/>
            <person name="Falentin C."/>
            <person name="Koh C.S."/>
            <person name="Le Clainche I."/>
            <person name="Bernard M."/>
            <person name="Bento P."/>
            <person name="Noel B."/>
            <person name="Labadie K."/>
            <person name="Alberti A."/>
            <person name="Charles M."/>
            <person name="Arnaud D."/>
            <person name="Guo H."/>
            <person name="Daviaud C."/>
            <person name="Alamery S."/>
            <person name="Jabbari K."/>
            <person name="Zhao M."/>
            <person name="Edger P.P."/>
            <person name="Chelaifa H."/>
            <person name="Tack D."/>
            <person name="Lassalle G."/>
            <person name="Mestiri I."/>
            <person name="Schnel N."/>
            <person name="Le Paslier M.C."/>
            <person name="Fan G."/>
            <person name="Renault V."/>
            <person name="Bayer P.E."/>
            <person name="Golicz A.A."/>
            <person name="Manoli S."/>
            <person name="Lee T.H."/>
            <person name="Thi V.H."/>
            <person name="Chalabi S."/>
            <person name="Hu Q."/>
            <person name="Fan C."/>
            <person name="Tollenaere R."/>
            <person name="Lu Y."/>
            <person name="Battail C."/>
            <person name="Shen J."/>
            <person name="Sidebottom C.H."/>
            <person name="Wang X."/>
            <person name="Canaguier A."/>
            <person name="Chauveau A."/>
            <person name="Berard A."/>
            <person name="Deniot G."/>
            <person name="Guan M."/>
            <person name="Liu Z."/>
            <person name="Sun F."/>
            <person name="Lim Y.P."/>
            <person name="Lyons E."/>
            <person name="Town C.D."/>
            <person name="Bancroft I."/>
            <person name="Wang X."/>
            <person name="Meng J."/>
            <person name="Ma J."/>
            <person name="Pires J.C."/>
            <person name="King G.J."/>
            <person name="Brunel D."/>
            <person name="Delourme R."/>
            <person name="Renard M."/>
            <person name="Aury J.M."/>
            <person name="Adams K.L."/>
            <person name="Batley J."/>
            <person name="Snowdon R.J."/>
            <person name="Tost J."/>
            <person name="Edwards D."/>
            <person name="Zhou Y."/>
            <person name="Hua W."/>
            <person name="Sharpe A.G."/>
            <person name="Paterson A.H."/>
            <person name="Guan C."/>
            <person name="Wincker P."/>
        </authorList>
    </citation>
    <scope>NUCLEOTIDE SEQUENCE [LARGE SCALE GENOMIC DNA]</scope>
    <source>
        <strain evidence="2">cv. Darmor-bzh</strain>
    </source>
</reference>
<evidence type="ECO:0000313" key="1">
    <source>
        <dbReference type="EMBL" id="CDY59840.1"/>
    </source>
</evidence>
<keyword evidence="2" id="KW-1185">Reference proteome</keyword>
<evidence type="ECO:0000313" key="2">
    <source>
        <dbReference type="Proteomes" id="UP000028999"/>
    </source>
</evidence>
<dbReference type="Proteomes" id="UP000028999">
    <property type="component" value="Unassembled WGS sequence"/>
</dbReference>
<organism evidence="1 2">
    <name type="scientific">Brassica napus</name>
    <name type="common">Rape</name>
    <dbReference type="NCBI Taxonomy" id="3708"/>
    <lineage>
        <taxon>Eukaryota</taxon>
        <taxon>Viridiplantae</taxon>
        <taxon>Streptophyta</taxon>
        <taxon>Embryophyta</taxon>
        <taxon>Tracheophyta</taxon>
        <taxon>Spermatophyta</taxon>
        <taxon>Magnoliopsida</taxon>
        <taxon>eudicotyledons</taxon>
        <taxon>Gunneridae</taxon>
        <taxon>Pentapetalae</taxon>
        <taxon>rosids</taxon>
        <taxon>malvids</taxon>
        <taxon>Brassicales</taxon>
        <taxon>Brassicaceae</taxon>
        <taxon>Brassiceae</taxon>
        <taxon>Brassica</taxon>
    </lineage>
</organism>